<keyword evidence="9" id="KW-0560">Oxidoreductase</keyword>
<comment type="subcellular location">
    <subcellularLocation>
        <location evidence="2">Membrane</location>
    </subcellularLocation>
</comment>
<dbReference type="GO" id="GO:0090522">
    <property type="term" value="P:vesicle tethering involved in exocytosis"/>
    <property type="evidence" value="ECO:0007669"/>
    <property type="project" value="InterPro"/>
</dbReference>
<keyword evidence="6" id="KW-0268">Exocytosis</keyword>
<dbReference type="GO" id="GO:0016705">
    <property type="term" value="F:oxidoreductase activity, acting on paired donors, with incorporation or reduction of molecular oxygen"/>
    <property type="evidence" value="ECO:0007669"/>
    <property type="project" value="InterPro"/>
</dbReference>
<dbReference type="EMBL" id="JAATJV010420070">
    <property type="protein sequence ID" value="MBZ3887937.1"/>
    <property type="molecule type" value="Genomic_DNA"/>
</dbReference>
<proteinExistence type="inferred from homology"/>
<evidence type="ECO:0000256" key="10">
    <source>
        <dbReference type="ARBA" id="ARBA00023004"/>
    </source>
</evidence>
<dbReference type="Gene3D" id="1.20.58.670">
    <property type="entry name" value="Dsl1p vesicle tethering complex, Tip20p subunit, domain D"/>
    <property type="match status" value="1"/>
</dbReference>
<sequence length="1111" mass="127571">MEKLETRIRNHDREIEKMCNFHYQGFVDSITELLKVRGEAQKLKLVIAMEELKQCRLQQRNISATVDKLMLCLPVLEMYSKLRDQMKTKRHYPALKTLEHLEHTYLPQVSHYRFCKVMVDNIPKLREEIKDVSMSDLKDFLESIRKHSDKIGETAMKQAQQQRNLDNIVLQQPRIGSKRKSKKDAYTIFDTEMESTSPKSEQDSGILDVEDEEDDEEVPGAQDLVDFSPVYRCLHIYSVLGARETFENYYRKQRRKQARLVLQPPSNMHETLDGYRKYFNQIVGFFVVEDHILHTTQGLVNRAYIDELWEMALSKTIAALRTHSSYCSDPNLVLDLKNLIVLFADTLQVYGFPVNQLFDMLLEIRDQYSETLLKKWAGIFRNILDSDNYSPIPVTSEEMYKKVVGQFPFQDTELEKQPFPKKFPFSEFVPKVYNQIKEFIYACLKFSEDLHLSSTEVDDMIRKSTNLLLTRTLSNSLQNVIKRKNIGLTELVQIIINTTHLEKSCKYLEEFITNITNVLPETVHTTKLYGTTTFKDARHAAEEEIYTNLNQKIDQFLQLADYDWMTGDLDNKASDYLVDLIAFLRSTFAVFTHLPGKVAQTACMSACKHLATSLMQLLLEAEVRQLTLGALQQFNLDVKECEQFARSGPVPGFQEDTLQLAFIDLRQGSGFQSSRREKYGNVFKTHLLGRPLIRVTGAENVRKILMGEHHLVSTEWPRSTRMLLGPNTVANSIGDIHRNKRKIFSKIFSHEALESYLPKIQLVIQDTLRAWSSQPEAINVYQEAQKLTFRMAIRVLLGFSIPEEDLGHLFEVYQQFVENVFSLPVDLPFSGYRRGIQARQILQKGLEKAIREKLQCTQGKDYSDALDILIESSKEHGKEMTMQELKDGTLELIFAAYATTASASTSLIMQLLKHPAVLEKLREELRAQGILHSGGCPCEGTLRLDTLSGLRYLDCVIKEVMRLFTPISGGYRTVLQTFELDGFQIPKGWSVMYSIRDTHDTAPVFKDVNVFDPDRFSQARSEDKDGRFHYLPFGGGVRTCLGKHLAKLFLKVLAVELASTSRFELATRTFPRITLVPVLHPVDGLSVKFFGLDSNQNKILPETEAMLSATV</sequence>
<dbReference type="PRINTS" id="PR00465">
    <property type="entry name" value="EP450IV"/>
</dbReference>
<keyword evidence="8 15" id="KW-0479">Metal-binding</keyword>
<evidence type="ECO:0000256" key="13">
    <source>
        <dbReference type="ARBA" id="ARBA00023136"/>
    </source>
</evidence>
<dbReference type="PRINTS" id="PR00385">
    <property type="entry name" value="P450"/>
</dbReference>
<dbReference type="Pfam" id="PF04091">
    <property type="entry name" value="Sec15_C"/>
    <property type="match status" value="1"/>
</dbReference>
<dbReference type="Pfam" id="PF20651">
    <property type="entry name" value="EXOC6_Sec15_N"/>
    <property type="match status" value="1"/>
</dbReference>
<evidence type="ECO:0000259" key="18">
    <source>
        <dbReference type="Pfam" id="PF20651"/>
    </source>
</evidence>
<evidence type="ECO:0000313" key="19">
    <source>
        <dbReference type="EMBL" id="MBZ3887937.1"/>
    </source>
</evidence>
<gene>
    <name evidence="19" type="ORF">SUZIE_195450</name>
</gene>
<comment type="catalytic activity">
    <reaction evidence="14">
        <text>all-trans-retinoate + reduced [NADPH--hemoprotein reductase] + O2 = all-trans-4-hydroxyretinoate + oxidized [NADPH--hemoprotein reductase] + H2O + H(+)</text>
        <dbReference type="Rhea" id="RHEA:51984"/>
        <dbReference type="Rhea" id="RHEA-COMP:11964"/>
        <dbReference type="Rhea" id="RHEA-COMP:11965"/>
        <dbReference type="ChEBI" id="CHEBI:15377"/>
        <dbReference type="ChEBI" id="CHEBI:15378"/>
        <dbReference type="ChEBI" id="CHEBI:15379"/>
        <dbReference type="ChEBI" id="CHEBI:35291"/>
        <dbReference type="ChEBI" id="CHEBI:57618"/>
        <dbReference type="ChEBI" id="CHEBI:58210"/>
        <dbReference type="ChEBI" id="CHEBI:134178"/>
    </reaction>
    <physiologicalReaction direction="left-to-right" evidence="14">
        <dbReference type="Rhea" id="RHEA:51985"/>
    </physiologicalReaction>
</comment>
<evidence type="ECO:0000256" key="4">
    <source>
        <dbReference type="ARBA" id="ARBA00010617"/>
    </source>
</evidence>
<protein>
    <submittedName>
        <fullName evidence="19">Exocyst complex component 6B</fullName>
    </submittedName>
</protein>
<dbReference type="InterPro" id="IPR001128">
    <property type="entry name" value="Cyt_P450"/>
</dbReference>
<organism evidence="19 20">
    <name type="scientific">Sciurus carolinensis</name>
    <name type="common">Eastern gray squirrel</name>
    <dbReference type="NCBI Taxonomy" id="30640"/>
    <lineage>
        <taxon>Eukaryota</taxon>
        <taxon>Metazoa</taxon>
        <taxon>Chordata</taxon>
        <taxon>Craniata</taxon>
        <taxon>Vertebrata</taxon>
        <taxon>Euteleostomi</taxon>
        <taxon>Mammalia</taxon>
        <taxon>Eutheria</taxon>
        <taxon>Euarchontoglires</taxon>
        <taxon>Glires</taxon>
        <taxon>Rodentia</taxon>
        <taxon>Sciuromorpha</taxon>
        <taxon>Sciuridae</taxon>
        <taxon>Sciurinae</taxon>
        <taxon>Sciurini</taxon>
        <taxon>Sciurus</taxon>
    </lineage>
</organism>
<comment type="caution">
    <text evidence="19">The sequence shown here is derived from an EMBL/GenBank/DDBJ whole genome shotgun (WGS) entry which is preliminary data.</text>
</comment>
<dbReference type="FunFam" id="1.10.357.30:FF:000001">
    <property type="entry name" value="Exocyst complex component"/>
    <property type="match status" value="1"/>
</dbReference>
<evidence type="ECO:0000313" key="20">
    <source>
        <dbReference type="Proteomes" id="UP001166674"/>
    </source>
</evidence>
<feature type="region of interest" description="Disordered" evidence="16">
    <location>
        <begin position="188"/>
        <end position="215"/>
    </location>
</feature>
<evidence type="ECO:0000256" key="3">
    <source>
        <dbReference type="ARBA" id="ARBA00007944"/>
    </source>
</evidence>
<comment type="similarity">
    <text evidence="4">Belongs to the cytochrome P450 family.</text>
</comment>
<dbReference type="AlphaFoldDB" id="A0AA41NDB9"/>
<evidence type="ECO:0000256" key="9">
    <source>
        <dbReference type="ARBA" id="ARBA00023002"/>
    </source>
</evidence>
<evidence type="ECO:0000256" key="1">
    <source>
        <dbReference type="ARBA" id="ARBA00001971"/>
    </source>
</evidence>
<keyword evidence="20" id="KW-1185">Reference proteome</keyword>
<evidence type="ECO:0000259" key="17">
    <source>
        <dbReference type="Pfam" id="PF04091"/>
    </source>
</evidence>
<feature type="domain" description="Exocyst complex subunit EXOC6/Sec15 C-terminal" evidence="17">
    <location>
        <begin position="356"/>
        <end position="667"/>
    </location>
</feature>
<dbReference type="GO" id="GO:0006886">
    <property type="term" value="P:intracellular protein transport"/>
    <property type="evidence" value="ECO:0007669"/>
    <property type="project" value="InterPro"/>
</dbReference>
<dbReference type="Gene3D" id="1.10.357.30">
    <property type="entry name" value="Exocyst complex subunit Sec15 C-terminal domain, N-terminal subdomain"/>
    <property type="match status" value="1"/>
</dbReference>
<evidence type="ECO:0000256" key="6">
    <source>
        <dbReference type="ARBA" id="ARBA00022483"/>
    </source>
</evidence>
<name>A0AA41NDB9_SCICA</name>
<keyword evidence="11" id="KW-0503">Monooxygenase</keyword>
<dbReference type="Gene3D" id="1.10.630.10">
    <property type="entry name" value="Cytochrome P450"/>
    <property type="match status" value="1"/>
</dbReference>
<dbReference type="InterPro" id="IPR048359">
    <property type="entry name" value="EXOC6_Sec15_N"/>
</dbReference>
<evidence type="ECO:0000256" key="16">
    <source>
        <dbReference type="SAM" id="MobiDB-lite"/>
    </source>
</evidence>
<evidence type="ECO:0000256" key="14">
    <source>
        <dbReference type="ARBA" id="ARBA00048965"/>
    </source>
</evidence>
<keyword evidence="12" id="KW-0443">Lipid metabolism</keyword>
<dbReference type="GO" id="GO:0005506">
    <property type="term" value="F:iron ion binding"/>
    <property type="evidence" value="ECO:0007669"/>
    <property type="project" value="InterPro"/>
</dbReference>
<dbReference type="FunFam" id="1.20.58.670:FF:000001">
    <property type="entry name" value="Exocyst complex component"/>
    <property type="match status" value="1"/>
</dbReference>
<reference evidence="19" key="1">
    <citation type="submission" date="2020-03" db="EMBL/GenBank/DDBJ databases">
        <title>Studies in the Genomics of Life Span.</title>
        <authorList>
            <person name="Glass D."/>
        </authorList>
    </citation>
    <scope>NUCLEOTIDE SEQUENCE</scope>
    <source>
        <strain evidence="19">SUZIE</strain>
        <tissue evidence="19">Muscle</tissue>
    </source>
</reference>
<dbReference type="FunFam" id="1.10.630.10:FF:000009">
    <property type="entry name" value="Cytochrome P450 26B1 isoform 1"/>
    <property type="match status" value="1"/>
</dbReference>
<evidence type="ECO:0000256" key="2">
    <source>
        <dbReference type="ARBA" id="ARBA00004370"/>
    </source>
</evidence>
<dbReference type="Pfam" id="PF00067">
    <property type="entry name" value="p450"/>
    <property type="match status" value="1"/>
</dbReference>
<feature type="domain" description="Exocyst complex component EXOC6/Sec15 N-terminal" evidence="18">
    <location>
        <begin position="45"/>
        <end position="156"/>
    </location>
</feature>
<dbReference type="SUPFAM" id="SSF48264">
    <property type="entry name" value="Cytochrome P450"/>
    <property type="match status" value="1"/>
</dbReference>
<keyword evidence="10 15" id="KW-0408">Iron</keyword>
<evidence type="ECO:0000256" key="7">
    <source>
        <dbReference type="ARBA" id="ARBA00022617"/>
    </source>
</evidence>
<dbReference type="GO" id="GO:0044281">
    <property type="term" value="P:small molecule metabolic process"/>
    <property type="evidence" value="ECO:0007669"/>
    <property type="project" value="UniProtKB-ARBA"/>
</dbReference>
<dbReference type="GO" id="GO:0020037">
    <property type="term" value="F:heme binding"/>
    <property type="evidence" value="ECO:0007669"/>
    <property type="project" value="InterPro"/>
</dbReference>
<dbReference type="GO" id="GO:0004497">
    <property type="term" value="F:monooxygenase activity"/>
    <property type="evidence" value="ECO:0007669"/>
    <property type="project" value="UniProtKB-KW"/>
</dbReference>
<keyword evidence="5" id="KW-0813">Transport</keyword>
<dbReference type="InterPro" id="IPR036396">
    <property type="entry name" value="Cyt_P450_sf"/>
</dbReference>
<dbReference type="GO" id="GO:0000145">
    <property type="term" value="C:exocyst"/>
    <property type="evidence" value="ECO:0007669"/>
    <property type="project" value="TreeGrafter"/>
</dbReference>
<keyword evidence="13" id="KW-0472">Membrane</keyword>
<dbReference type="Proteomes" id="UP001166674">
    <property type="component" value="Unassembled WGS sequence"/>
</dbReference>
<accession>A0AA41NDB9</accession>
<evidence type="ECO:0000256" key="5">
    <source>
        <dbReference type="ARBA" id="ARBA00022448"/>
    </source>
</evidence>
<dbReference type="GO" id="GO:0005886">
    <property type="term" value="C:plasma membrane"/>
    <property type="evidence" value="ECO:0007669"/>
    <property type="project" value="UniProtKB-ARBA"/>
</dbReference>
<dbReference type="PANTHER" id="PTHR12702:SF3">
    <property type="entry name" value="EXOCYST COMPLEX COMPONENT 6B"/>
    <property type="match status" value="1"/>
</dbReference>
<keyword evidence="7 15" id="KW-0349">Heme</keyword>
<dbReference type="GO" id="GO:0006629">
    <property type="term" value="P:lipid metabolic process"/>
    <property type="evidence" value="ECO:0007669"/>
    <property type="project" value="UniProtKB-KW"/>
</dbReference>
<comment type="similarity">
    <text evidence="3">Belongs to the SEC15 family.</text>
</comment>
<dbReference type="PANTHER" id="PTHR12702">
    <property type="entry name" value="SEC15"/>
    <property type="match status" value="1"/>
</dbReference>
<evidence type="ECO:0000256" key="15">
    <source>
        <dbReference type="PIRSR" id="PIRSR602403-1"/>
    </source>
</evidence>
<dbReference type="GO" id="GO:0006893">
    <property type="term" value="P:Golgi to plasma membrane transport"/>
    <property type="evidence" value="ECO:0007669"/>
    <property type="project" value="TreeGrafter"/>
</dbReference>
<dbReference type="InterPro" id="IPR017972">
    <property type="entry name" value="Cyt_P450_CS"/>
</dbReference>
<dbReference type="InterPro" id="IPR007225">
    <property type="entry name" value="EXOC6/Sec15"/>
</dbReference>
<evidence type="ECO:0000256" key="8">
    <source>
        <dbReference type="ARBA" id="ARBA00022723"/>
    </source>
</evidence>
<comment type="cofactor">
    <cofactor evidence="1 15">
        <name>heme</name>
        <dbReference type="ChEBI" id="CHEBI:30413"/>
    </cofactor>
</comment>
<evidence type="ECO:0000256" key="11">
    <source>
        <dbReference type="ARBA" id="ARBA00023033"/>
    </source>
</evidence>
<dbReference type="CDD" id="cd20637">
    <property type="entry name" value="CYP26B1"/>
    <property type="match status" value="1"/>
</dbReference>
<feature type="binding site" description="axial binding residue" evidence="15">
    <location>
        <position position="1040"/>
    </location>
    <ligand>
        <name>heme</name>
        <dbReference type="ChEBI" id="CHEBI:30413"/>
    </ligand>
    <ligandPart>
        <name>Fe</name>
        <dbReference type="ChEBI" id="CHEBI:18248"/>
    </ligandPart>
</feature>
<dbReference type="PROSITE" id="PS00086">
    <property type="entry name" value="CYTOCHROME_P450"/>
    <property type="match status" value="1"/>
</dbReference>
<dbReference type="InterPro" id="IPR042045">
    <property type="entry name" value="EXOC6/Sec15_C_dom1"/>
</dbReference>
<dbReference type="InterPro" id="IPR002403">
    <property type="entry name" value="Cyt_P450_E_grp-IV"/>
</dbReference>
<evidence type="ECO:0000256" key="12">
    <source>
        <dbReference type="ARBA" id="ARBA00023098"/>
    </source>
</evidence>
<dbReference type="InterPro" id="IPR046361">
    <property type="entry name" value="EXOC6/Sec15_C"/>
</dbReference>
<dbReference type="InterPro" id="IPR042044">
    <property type="entry name" value="EXOC6PINT-1/Sec15/Tip20_C_dom2"/>
</dbReference>